<dbReference type="EMBL" id="MU859065">
    <property type="protein sequence ID" value="KAK3956552.1"/>
    <property type="molecule type" value="Genomic_DNA"/>
</dbReference>
<evidence type="ECO:0000313" key="2">
    <source>
        <dbReference type="EMBL" id="KAK3956552.1"/>
    </source>
</evidence>
<protein>
    <recommendedName>
        <fullName evidence="4">Secreted protein</fullName>
    </recommendedName>
</protein>
<gene>
    <name evidence="2" type="ORF">QBC32DRAFT_330939</name>
</gene>
<keyword evidence="3" id="KW-1185">Reference proteome</keyword>
<name>A0AAN6SJF0_9PEZI</name>
<dbReference type="Proteomes" id="UP001303222">
    <property type="component" value="Unassembled WGS sequence"/>
</dbReference>
<feature type="signal peptide" evidence="1">
    <location>
        <begin position="1"/>
        <end position="26"/>
    </location>
</feature>
<dbReference type="AlphaFoldDB" id="A0AAN6SJF0"/>
<sequence length="100" mass="11110">MSPPNLFFRLSFTFLSFPSLSCFVRALDTTTWIHTPFGLFTFCLGARDYVEPPIASTSLTWKSFVQAADSDALAQDKRSAGDGERICIETTPRAFETEGC</sequence>
<organism evidence="2 3">
    <name type="scientific">Pseudoneurospora amorphoporcata</name>
    <dbReference type="NCBI Taxonomy" id="241081"/>
    <lineage>
        <taxon>Eukaryota</taxon>
        <taxon>Fungi</taxon>
        <taxon>Dikarya</taxon>
        <taxon>Ascomycota</taxon>
        <taxon>Pezizomycotina</taxon>
        <taxon>Sordariomycetes</taxon>
        <taxon>Sordariomycetidae</taxon>
        <taxon>Sordariales</taxon>
        <taxon>Sordariaceae</taxon>
        <taxon>Pseudoneurospora</taxon>
    </lineage>
</organism>
<proteinExistence type="predicted"/>
<comment type="caution">
    <text evidence="2">The sequence shown here is derived from an EMBL/GenBank/DDBJ whole genome shotgun (WGS) entry which is preliminary data.</text>
</comment>
<evidence type="ECO:0008006" key="4">
    <source>
        <dbReference type="Google" id="ProtNLM"/>
    </source>
</evidence>
<reference evidence="2" key="1">
    <citation type="journal article" date="2023" name="Mol. Phylogenet. Evol.">
        <title>Genome-scale phylogeny and comparative genomics of the fungal order Sordariales.</title>
        <authorList>
            <person name="Hensen N."/>
            <person name="Bonometti L."/>
            <person name="Westerberg I."/>
            <person name="Brannstrom I.O."/>
            <person name="Guillou S."/>
            <person name="Cros-Aarteil S."/>
            <person name="Calhoun S."/>
            <person name="Haridas S."/>
            <person name="Kuo A."/>
            <person name="Mondo S."/>
            <person name="Pangilinan J."/>
            <person name="Riley R."/>
            <person name="LaButti K."/>
            <person name="Andreopoulos B."/>
            <person name="Lipzen A."/>
            <person name="Chen C."/>
            <person name="Yan M."/>
            <person name="Daum C."/>
            <person name="Ng V."/>
            <person name="Clum A."/>
            <person name="Steindorff A."/>
            <person name="Ohm R.A."/>
            <person name="Martin F."/>
            <person name="Silar P."/>
            <person name="Natvig D.O."/>
            <person name="Lalanne C."/>
            <person name="Gautier V."/>
            <person name="Ament-Velasquez S.L."/>
            <person name="Kruys A."/>
            <person name="Hutchinson M.I."/>
            <person name="Powell A.J."/>
            <person name="Barry K."/>
            <person name="Miller A.N."/>
            <person name="Grigoriev I.V."/>
            <person name="Debuchy R."/>
            <person name="Gladieux P."/>
            <person name="Hiltunen Thoren M."/>
            <person name="Johannesson H."/>
        </authorList>
    </citation>
    <scope>NUCLEOTIDE SEQUENCE</scope>
    <source>
        <strain evidence="2">CBS 626.80</strain>
    </source>
</reference>
<accession>A0AAN6SJF0</accession>
<reference evidence="2" key="2">
    <citation type="submission" date="2023-06" db="EMBL/GenBank/DDBJ databases">
        <authorList>
            <consortium name="Lawrence Berkeley National Laboratory"/>
            <person name="Mondo S.J."/>
            <person name="Hensen N."/>
            <person name="Bonometti L."/>
            <person name="Westerberg I."/>
            <person name="Brannstrom I.O."/>
            <person name="Guillou S."/>
            <person name="Cros-Aarteil S."/>
            <person name="Calhoun S."/>
            <person name="Haridas S."/>
            <person name="Kuo A."/>
            <person name="Pangilinan J."/>
            <person name="Riley R."/>
            <person name="Labutti K."/>
            <person name="Andreopoulos B."/>
            <person name="Lipzen A."/>
            <person name="Chen C."/>
            <person name="Yanf M."/>
            <person name="Daum C."/>
            <person name="Ng V."/>
            <person name="Clum A."/>
            <person name="Steindorff A."/>
            <person name="Ohm R."/>
            <person name="Martin F."/>
            <person name="Silar P."/>
            <person name="Natvig D."/>
            <person name="Lalanne C."/>
            <person name="Gautier V."/>
            <person name="Ament-Velasquez S.L."/>
            <person name="Kruys A."/>
            <person name="Hutchinson M.I."/>
            <person name="Powell A.J."/>
            <person name="Barry K."/>
            <person name="Miller A.N."/>
            <person name="Grigoriev I.V."/>
            <person name="Debuchy R."/>
            <person name="Gladieux P."/>
            <person name="Thoren M.H."/>
            <person name="Johannesson H."/>
        </authorList>
    </citation>
    <scope>NUCLEOTIDE SEQUENCE</scope>
    <source>
        <strain evidence="2">CBS 626.80</strain>
    </source>
</reference>
<keyword evidence="1" id="KW-0732">Signal</keyword>
<evidence type="ECO:0000256" key="1">
    <source>
        <dbReference type="SAM" id="SignalP"/>
    </source>
</evidence>
<feature type="chain" id="PRO_5042994404" description="Secreted protein" evidence="1">
    <location>
        <begin position="27"/>
        <end position="100"/>
    </location>
</feature>
<evidence type="ECO:0000313" key="3">
    <source>
        <dbReference type="Proteomes" id="UP001303222"/>
    </source>
</evidence>